<proteinExistence type="predicted"/>
<feature type="transmembrane region" description="Helical" evidence="1">
    <location>
        <begin position="44"/>
        <end position="61"/>
    </location>
</feature>
<keyword evidence="1" id="KW-0812">Transmembrane</keyword>
<evidence type="ECO:0000256" key="1">
    <source>
        <dbReference type="SAM" id="Phobius"/>
    </source>
</evidence>
<dbReference type="EMBL" id="SHMP01000007">
    <property type="protein sequence ID" value="RZV06675.1"/>
    <property type="molecule type" value="Genomic_DNA"/>
</dbReference>
<comment type="caution">
    <text evidence="2">The sequence shown here is derived from an EMBL/GenBank/DDBJ whole genome shotgun (WGS) entry which is preliminary data.</text>
</comment>
<accession>A0A482Y963</accession>
<evidence type="ECO:0000313" key="2">
    <source>
        <dbReference type="EMBL" id="RZV06675.1"/>
    </source>
</evidence>
<keyword evidence="1" id="KW-0472">Membrane</keyword>
<protein>
    <submittedName>
        <fullName evidence="2">Uncharacterized protein</fullName>
    </submittedName>
</protein>
<organism evidence="2 3">
    <name type="scientific">Natrinema hispanicum</name>
    <dbReference type="NCBI Taxonomy" id="392421"/>
    <lineage>
        <taxon>Archaea</taxon>
        <taxon>Methanobacteriati</taxon>
        <taxon>Methanobacteriota</taxon>
        <taxon>Stenosarchaea group</taxon>
        <taxon>Halobacteria</taxon>
        <taxon>Halobacteriales</taxon>
        <taxon>Natrialbaceae</taxon>
        <taxon>Natrinema</taxon>
    </lineage>
</organism>
<evidence type="ECO:0000313" key="3">
    <source>
        <dbReference type="Proteomes" id="UP000291097"/>
    </source>
</evidence>
<gene>
    <name evidence="2" type="ORF">BDK88_3702</name>
</gene>
<feature type="transmembrane region" description="Helical" evidence="1">
    <location>
        <begin position="12"/>
        <end position="32"/>
    </location>
</feature>
<dbReference type="AlphaFoldDB" id="A0A482Y963"/>
<keyword evidence="1" id="KW-1133">Transmembrane helix</keyword>
<name>A0A482Y963_9EURY</name>
<dbReference type="Proteomes" id="UP000291097">
    <property type="component" value="Unassembled WGS sequence"/>
</dbReference>
<reference evidence="2 3" key="1">
    <citation type="submission" date="2019-02" db="EMBL/GenBank/DDBJ databases">
        <title>Genomic Encyclopedia of Archaeal and Bacterial Type Strains, Phase II (KMG-II): from individual species to whole genera.</title>
        <authorList>
            <person name="Goeker M."/>
        </authorList>
    </citation>
    <scope>NUCLEOTIDE SEQUENCE [LARGE SCALE GENOMIC DNA]</scope>
    <source>
        <strain evidence="2 3">DSM 18328</strain>
    </source>
</reference>
<sequence>MSIREVVGPDSLDQMVYVIMVWTIIVFASAYILDGPIVRLESLIGTGILLIWVIWGVNYRLQKIQQERYKQNR</sequence>